<proteinExistence type="predicted"/>
<gene>
    <name evidence="1" type="ORF">Fot_11658</name>
</gene>
<reference evidence="2" key="1">
    <citation type="submission" date="2024-07" db="EMBL/GenBank/DDBJ databases">
        <title>Two chromosome-level genome assemblies of Korean endemic species Abeliophyllum distichum and Forsythia ovata (Oleaceae).</title>
        <authorList>
            <person name="Jang H."/>
        </authorList>
    </citation>
    <scope>NUCLEOTIDE SEQUENCE [LARGE SCALE GENOMIC DNA]</scope>
</reference>
<dbReference type="EMBL" id="JBFOLJ010000003">
    <property type="protein sequence ID" value="KAL2550128.1"/>
    <property type="molecule type" value="Genomic_DNA"/>
</dbReference>
<sequence>MVHAKDKELTEALVELSKAKDLLANLGVPNYADPKGPIGTSEPQSFLKELAGFKSHKARDAHLCGLRALTFSVCQVWWCCGSLVPSGRDVAAEASLKSWRSVLWKSLVPSRRGVATEASLQSWRRVLRKSLVPSGRGVAA</sequence>
<evidence type="ECO:0000313" key="2">
    <source>
        <dbReference type="Proteomes" id="UP001604277"/>
    </source>
</evidence>
<protein>
    <submittedName>
        <fullName evidence="1">Uncharacterized protein</fullName>
    </submittedName>
</protein>
<keyword evidence="2" id="KW-1185">Reference proteome</keyword>
<dbReference type="Proteomes" id="UP001604277">
    <property type="component" value="Unassembled WGS sequence"/>
</dbReference>
<evidence type="ECO:0000313" key="1">
    <source>
        <dbReference type="EMBL" id="KAL2550128.1"/>
    </source>
</evidence>
<organism evidence="1 2">
    <name type="scientific">Forsythia ovata</name>
    <dbReference type="NCBI Taxonomy" id="205694"/>
    <lineage>
        <taxon>Eukaryota</taxon>
        <taxon>Viridiplantae</taxon>
        <taxon>Streptophyta</taxon>
        <taxon>Embryophyta</taxon>
        <taxon>Tracheophyta</taxon>
        <taxon>Spermatophyta</taxon>
        <taxon>Magnoliopsida</taxon>
        <taxon>eudicotyledons</taxon>
        <taxon>Gunneridae</taxon>
        <taxon>Pentapetalae</taxon>
        <taxon>asterids</taxon>
        <taxon>lamiids</taxon>
        <taxon>Lamiales</taxon>
        <taxon>Oleaceae</taxon>
        <taxon>Forsythieae</taxon>
        <taxon>Forsythia</taxon>
    </lineage>
</organism>
<accession>A0ABD1WN60</accession>
<comment type="caution">
    <text evidence="1">The sequence shown here is derived from an EMBL/GenBank/DDBJ whole genome shotgun (WGS) entry which is preliminary data.</text>
</comment>
<dbReference type="AlphaFoldDB" id="A0ABD1WN60"/>
<name>A0ABD1WN60_9LAMI</name>